<dbReference type="CDD" id="cd04301">
    <property type="entry name" value="NAT_SF"/>
    <property type="match status" value="1"/>
</dbReference>
<dbReference type="SUPFAM" id="SSF55729">
    <property type="entry name" value="Acyl-CoA N-acyltransferases (Nat)"/>
    <property type="match status" value="1"/>
</dbReference>
<dbReference type="OrthoDB" id="40842at2"/>
<proteinExistence type="predicted"/>
<protein>
    <recommendedName>
        <fullName evidence="1">N-acetyltransferase domain-containing protein</fullName>
    </recommendedName>
</protein>
<dbReference type="PROSITE" id="PS51186">
    <property type="entry name" value="GNAT"/>
    <property type="match status" value="1"/>
</dbReference>
<sequence>MQIRLAGKSDNDQIQALSKRCHQEGMITFFVNRSPRFNTLHKLLDSDSWHYVVEDDGKIVGQVGVIHYMATVLGVPRKFAYMMDLRLDDAYRKGLTAFRMVKKAIDHVLSSDTDFVVGNFLKSNQNSLVFASGRAGIPEAFHLGDNRIFNLLPLFNLKTDPRFTIGHPTVEDLSELVQVYQSYAGRFRIAPVINESTLTHYLGALENLSLNNFLVARENGRIKAVTALWDEHLYKSYQVLELTPAIRLVNGALKLFSPVMNLPSPIRLNQPLKQLSMVLYAHKDSPDALKTLFHHVNNTYRGSEYTLITLYAQKKDPVFDLLKSCRGVSVQSEMYLYAQNPAIYKELQDDGRPDWLNLELTV</sequence>
<evidence type="ECO:0000259" key="1">
    <source>
        <dbReference type="PROSITE" id="PS51186"/>
    </source>
</evidence>
<dbReference type="Proteomes" id="UP000245533">
    <property type="component" value="Unassembled WGS sequence"/>
</dbReference>
<evidence type="ECO:0000313" key="3">
    <source>
        <dbReference type="Proteomes" id="UP000245533"/>
    </source>
</evidence>
<dbReference type="Gene3D" id="3.40.630.30">
    <property type="match status" value="1"/>
</dbReference>
<dbReference type="RefSeq" id="WP_109647068.1">
    <property type="nucleotide sequence ID" value="NZ_QGGB01000007.1"/>
</dbReference>
<comment type="caution">
    <text evidence="2">The sequence shown here is derived from an EMBL/GenBank/DDBJ whole genome shotgun (WGS) entry which is preliminary data.</text>
</comment>
<feature type="domain" description="N-acetyltransferase" evidence="1">
    <location>
        <begin position="1"/>
        <end position="158"/>
    </location>
</feature>
<organism evidence="2 3">
    <name type="scientific">Rhodohalobacter mucosus</name>
    <dbReference type="NCBI Taxonomy" id="2079485"/>
    <lineage>
        <taxon>Bacteria</taxon>
        <taxon>Pseudomonadati</taxon>
        <taxon>Balneolota</taxon>
        <taxon>Balneolia</taxon>
        <taxon>Balneolales</taxon>
        <taxon>Balneolaceae</taxon>
        <taxon>Rhodohalobacter</taxon>
    </lineage>
</organism>
<dbReference type="InterPro" id="IPR016181">
    <property type="entry name" value="Acyl_CoA_acyltransferase"/>
</dbReference>
<reference evidence="2 3" key="1">
    <citation type="submission" date="2018-05" db="EMBL/GenBank/DDBJ databases">
        <title>Rhodohalobacter halophilus gen. nov., sp. nov., a moderately halophilic member of the family Balneolaceae.</title>
        <authorList>
            <person name="Liu Z.-W."/>
        </authorList>
    </citation>
    <scope>NUCLEOTIDE SEQUENCE [LARGE SCALE GENOMIC DNA]</scope>
    <source>
        <strain evidence="2 3">8A47</strain>
    </source>
</reference>
<keyword evidence="3" id="KW-1185">Reference proteome</keyword>
<name>A0A316TTH6_9BACT</name>
<dbReference type="InterPro" id="IPR000182">
    <property type="entry name" value="GNAT_dom"/>
</dbReference>
<dbReference type="EMBL" id="QGGB01000007">
    <property type="protein sequence ID" value="PWN06275.1"/>
    <property type="molecule type" value="Genomic_DNA"/>
</dbReference>
<gene>
    <name evidence="2" type="ORF">DDZ15_10640</name>
</gene>
<accession>A0A316TTH6</accession>
<dbReference type="GO" id="GO:0016747">
    <property type="term" value="F:acyltransferase activity, transferring groups other than amino-acyl groups"/>
    <property type="evidence" value="ECO:0007669"/>
    <property type="project" value="InterPro"/>
</dbReference>
<evidence type="ECO:0000313" key="2">
    <source>
        <dbReference type="EMBL" id="PWN06275.1"/>
    </source>
</evidence>
<dbReference type="AlphaFoldDB" id="A0A316TTH6"/>